<evidence type="ECO:0000313" key="2">
    <source>
        <dbReference type="Proteomes" id="UP000499080"/>
    </source>
</evidence>
<organism evidence="1 2">
    <name type="scientific">Araneus ventricosus</name>
    <name type="common">Orbweaver spider</name>
    <name type="synonym">Epeira ventricosa</name>
    <dbReference type="NCBI Taxonomy" id="182803"/>
    <lineage>
        <taxon>Eukaryota</taxon>
        <taxon>Metazoa</taxon>
        <taxon>Ecdysozoa</taxon>
        <taxon>Arthropoda</taxon>
        <taxon>Chelicerata</taxon>
        <taxon>Arachnida</taxon>
        <taxon>Araneae</taxon>
        <taxon>Araneomorphae</taxon>
        <taxon>Entelegynae</taxon>
        <taxon>Araneoidea</taxon>
        <taxon>Araneidae</taxon>
        <taxon>Araneus</taxon>
    </lineage>
</organism>
<dbReference type="OrthoDB" id="9971063at2759"/>
<name>A0A4Y2DFW0_ARAVE</name>
<proteinExistence type="predicted"/>
<accession>A0A4Y2DFW0</accession>
<sequence length="82" mass="9144">MLQLVDEDDIDVGNVLFSDKAYFNLDSFVNKQNWRIWGTENPHVAVPSSLSHVHSTGSVAVMTSRTGTWGGDLYLHPCIPQK</sequence>
<evidence type="ECO:0000313" key="1">
    <source>
        <dbReference type="EMBL" id="GBM14916.1"/>
    </source>
</evidence>
<dbReference type="AlphaFoldDB" id="A0A4Y2DFW0"/>
<comment type="caution">
    <text evidence="1">The sequence shown here is derived from an EMBL/GenBank/DDBJ whole genome shotgun (WGS) entry which is preliminary data.</text>
</comment>
<gene>
    <name evidence="1" type="ORF">AVEN_213261_1</name>
</gene>
<dbReference type="EMBL" id="BGPR01000351">
    <property type="protein sequence ID" value="GBM14916.1"/>
    <property type="molecule type" value="Genomic_DNA"/>
</dbReference>
<reference evidence="1 2" key="1">
    <citation type="journal article" date="2019" name="Sci. Rep.">
        <title>Orb-weaving spider Araneus ventricosus genome elucidates the spidroin gene catalogue.</title>
        <authorList>
            <person name="Kono N."/>
            <person name="Nakamura H."/>
            <person name="Ohtoshi R."/>
            <person name="Moran D.A.P."/>
            <person name="Shinohara A."/>
            <person name="Yoshida Y."/>
            <person name="Fujiwara M."/>
            <person name="Mori M."/>
            <person name="Tomita M."/>
            <person name="Arakawa K."/>
        </authorList>
    </citation>
    <scope>NUCLEOTIDE SEQUENCE [LARGE SCALE GENOMIC DNA]</scope>
</reference>
<protein>
    <submittedName>
        <fullName evidence="1">Uncharacterized protein</fullName>
    </submittedName>
</protein>
<keyword evidence="2" id="KW-1185">Reference proteome</keyword>
<dbReference type="Proteomes" id="UP000499080">
    <property type="component" value="Unassembled WGS sequence"/>
</dbReference>